<dbReference type="AlphaFoldDB" id="X6LST2"/>
<accession>X6LST2</accession>
<proteinExistence type="predicted"/>
<feature type="transmembrane region" description="Helical" evidence="1">
    <location>
        <begin position="16"/>
        <end position="37"/>
    </location>
</feature>
<dbReference type="EMBL" id="ASPP01031891">
    <property type="protein sequence ID" value="ETO03805.1"/>
    <property type="molecule type" value="Genomic_DNA"/>
</dbReference>
<reference evidence="2 3" key="1">
    <citation type="journal article" date="2013" name="Curr. Biol.">
        <title>The Genome of the Foraminiferan Reticulomyxa filosa.</title>
        <authorList>
            <person name="Glockner G."/>
            <person name="Hulsmann N."/>
            <person name="Schleicher M."/>
            <person name="Noegel A.A."/>
            <person name="Eichinger L."/>
            <person name="Gallinger C."/>
            <person name="Pawlowski J."/>
            <person name="Sierra R."/>
            <person name="Euteneuer U."/>
            <person name="Pillet L."/>
            <person name="Moustafa A."/>
            <person name="Platzer M."/>
            <person name="Groth M."/>
            <person name="Szafranski K."/>
            <person name="Schliwa M."/>
        </authorList>
    </citation>
    <scope>NUCLEOTIDE SEQUENCE [LARGE SCALE GENOMIC DNA]</scope>
</reference>
<protein>
    <submittedName>
        <fullName evidence="2">Uncharacterized protein</fullName>
    </submittedName>
</protein>
<evidence type="ECO:0000313" key="3">
    <source>
        <dbReference type="Proteomes" id="UP000023152"/>
    </source>
</evidence>
<gene>
    <name evidence="2" type="ORF">RFI_33597</name>
</gene>
<feature type="non-terminal residue" evidence="2">
    <location>
        <position position="149"/>
    </location>
</feature>
<evidence type="ECO:0000256" key="1">
    <source>
        <dbReference type="SAM" id="Phobius"/>
    </source>
</evidence>
<keyword evidence="3" id="KW-1185">Reference proteome</keyword>
<keyword evidence="1" id="KW-1133">Transmembrane helix</keyword>
<dbReference type="Proteomes" id="UP000023152">
    <property type="component" value="Unassembled WGS sequence"/>
</dbReference>
<name>X6LST2_RETFI</name>
<organism evidence="2 3">
    <name type="scientific">Reticulomyxa filosa</name>
    <dbReference type="NCBI Taxonomy" id="46433"/>
    <lineage>
        <taxon>Eukaryota</taxon>
        <taxon>Sar</taxon>
        <taxon>Rhizaria</taxon>
        <taxon>Retaria</taxon>
        <taxon>Foraminifera</taxon>
        <taxon>Monothalamids</taxon>
        <taxon>Reticulomyxidae</taxon>
        <taxon>Reticulomyxa</taxon>
    </lineage>
</organism>
<evidence type="ECO:0000313" key="2">
    <source>
        <dbReference type="EMBL" id="ETO03805.1"/>
    </source>
</evidence>
<comment type="caution">
    <text evidence="2">The sequence shown here is derived from an EMBL/GenBank/DDBJ whole genome shotgun (WGS) entry which is preliminary data.</text>
</comment>
<feature type="transmembrane region" description="Helical" evidence="1">
    <location>
        <begin position="43"/>
        <end position="66"/>
    </location>
</feature>
<keyword evidence="1" id="KW-0472">Membrane</keyword>
<keyword evidence="1" id="KW-0812">Transmembrane</keyword>
<sequence length="149" mass="17697">MPEHVDYIDLKRELRMLSLMIFVVGVLYGLYTAVLFVDPKFHYMAYFWYLSIAHPLFSALDFWGIMTMTYQVLKWRNLLQFIASNRHLLRLASKPSVSSSRSDEKNNKENIIAVQMRYRIYQQTHESKKVDRKKQLSLKKILSSTQSLQ</sequence>